<evidence type="ECO:0000256" key="1">
    <source>
        <dbReference type="SAM" id="SignalP"/>
    </source>
</evidence>
<evidence type="ECO:0000313" key="2">
    <source>
        <dbReference type="EMBL" id="VDK18501.1"/>
    </source>
</evidence>
<organism evidence="4">
    <name type="scientific">Anisakis simplex</name>
    <name type="common">Herring worm</name>
    <dbReference type="NCBI Taxonomy" id="6269"/>
    <lineage>
        <taxon>Eukaryota</taxon>
        <taxon>Metazoa</taxon>
        <taxon>Ecdysozoa</taxon>
        <taxon>Nematoda</taxon>
        <taxon>Chromadorea</taxon>
        <taxon>Rhabditida</taxon>
        <taxon>Spirurina</taxon>
        <taxon>Ascaridomorpha</taxon>
        <taxon>Ascaridoidea</taxon>
        <taxon>Anisakidae</taxon>
        <taxon>Anisakis</taxon>
        <taxon>Anisakis simplex complex</taxon>
    </lineage>
</organism>
<dbReference type="Proteomes" id="UP000267096">
    <property type="component" value="Unassembled WGS sequence"/>
</dbReference>
<proteinExistence type="predicted"/>
<reference evidence="2 3" key="2">
    <citation type="submission" date="2018-11" db="EMBL/GenBank/DDBJ databases">
        <authorList>
            <consortium name="Pathogen Informatics"/>
        </authorList>
    </citation>
    <scope>NUCLEOTIDE SEQUENCE [LARGE SCALE GENOMIC DNA]</scope>
</reference>
<evidence type="ECO:0000313" key="4">
    <source>
        <dbReference type="WBParaSite" id="ASIM_0000130001-mRNA-1"/>
    </source>
</evidence>
<accession>A0A0M3J1A4</accession>
<feature type="signal peptide" evidence="1">
    <location>
        <begin position="1"/>
        <end position="29"/>
    </location>
</feature>
<dbReference type="AlphaFoldDB" id="A0A0M3J1A4"/>
<dbReference type="EMBL" id="UYRR01001136">
    <property type="protein sequence ID" value="VDK18501.1"/>
    <property type="molecule type" value="Genomic_DNA"/>
</dbReference>
<dbReference type="WBParaSite" id="ASIM_0000130001-mRNA-1">
    <property type="protein sequence ID" value="ASIM_0000130001-mRNA-1"/>
    <property type="gene ID" value="ASIM_0000130001"/>
</dbReference>
<sequence length="81" mass="9088">MFRELSTSGICGHLRGFATLLTTLPFILATFDISDHDVDFAPGVNSRSPGFRRPREEHSESLKHFQSFTLSSRIPTDFGKC</sequence>
<feature type="chain" id="PRO_5043120800" evidence="1">
    <location>
        <begin position="30"/>
        <end position="81"/>
    </location>
</feature>
<keyword evidence="3" id="KW-1185">Reference proteome</keyword>
<keyword evidence="1" id="KW-0732">Signal</keyword>
<name>A0A0M3J1A4_ANISI</name>
<reference evidence="4" key="1">
    <citation type="submission" date="2017-02" db="UniProtKB">
        <authorList>
            <consortium name="WormBaseParasite"/>
        </authorList>
    </citation>
    <scope>IDENTIFICATION</scope>
</reference>
<gene>
    <name evidence="2" type="ORF">ASIM_LOCUS1187</name>
</gene>
<evidence type="ECO:0000313" key="3">
    <source>
        <dbReference type="Proteomes" id="UP000267096"/>
    </source>
</evidence>
<protein>
    <submittedName>
        <fullName evidence="4">Secreted protein</fullName>
    </submittedName>
</protein>